<feature type="transmembrane region" description="Helical" evidence="18">
    <location>
        <begin position="223"/>
        <end position="245"/>
    </location>
</feature>
<evidence type="ECO:0000256" key="16">
    <source>
        <dbReference type="PIRSR" id="PIRSR038885-1"/>
    </source>
</evidence>
<feature type="transmembrane region" description="Helical" evidence="18">
    <location>
        <begin position="109"/>
        <end position="128"/>
    </location>
</feature>
<dbReference type="CDD" id="cd00284">
    <property type="entry name" value="Cytochrome_b_N"/>
    <property type="match status" value="1"/>
</dbReference>
<dbReference type="PROSITE" id="PS51002">
    <property type="entry name" value="CYTB_NTER"/>
    <property type="match status" value="1"/>
</dbReference>
<comment type="similarity">
    <text evidence="18">Belongs to the cytochrome b family.</text>
</comment>
<comment type="cofactor">
    <cofactor evidence="18">
        <name>heme b</name>
        <dbReference type="ChEBI" id="CHEBI:60344"/>
    </cofactor>
    <text evidence="18">Binds 2 heme groups non-covalently.</text>
</comment>
<evidence type="ECO:0000256" key="14">
    <source>
        <dbReference type="ARBA" id="ARBA00023128"/>
    </source>
</evidence>
<dbReference type="InterPro" id="IPR048260">
    <property type="entry name" value="Cytochrome_b_C_euk/bac"/>
</dbReference>
<sequence>MMKKIREVEDLLNLPSPVNISIWWNVGSLLGVMLALQIGTGIFLSMHYTADMYTTFNSIVHIMRDVPGGWLIRSVHANGASMFFLLIYLHMGRGIYYQSFLTQPRTWMAGVSIYLLSMATAFLGYVLPWGQMSYWGATVITNLLSAVPYLGDTLVIWIWGGFSVAQATLNRFYTFHFLVPFIIAIMALLHLIFLHEKGSTNPLGNLHHGTKISFHPYFTWKDIVGFMIVGVCLLFVVFFYPNFFTDPENFMEANPMVTPTHIQPEWYFLFAYAILRSIPSKLGGVVALAGSVLFFYLFPLLGTLKTQQSTAFSPVSQLVFWVFMVVFLLLTWLGACPVEEPYVSLAQPATALYFISPFLYFMSNWAWSRCVYFT</sequence>
<feature type="transmembrane region" description="Helical" evidence="18">
    <location>
        <begin position="70"/>
        <end position="89"/>
    </location>
</feature>
<dbReference type="InterPro" id="IPR030689">
    <property type="entry name" value="Cytochrome_b"/>
</dbReference>
<feature type="binding site" description="axial binding residue" evidence="17">
    <location>
        <position position="90"/>
    </location>
    <ligand>
        <name>heme b</name>
        <dbReference type="ChEBI" id="CHEBI:60344"/>
        <label>b566</label>
    </ligand>
    <ligandPart>
        <name>Fe</name>
        <dbReference type="ChEBI" id="CHEBI:18248"/>
    </ligandPart>
</feature>
<feature type="binding site" description="axial binding residue" evidence="17">
    <location>
        <position position="176"/>
    </location>
    <ligand>
        <name>heme b</name>
        <dbReference type="ChEBI" id="CHEBI:60344"/>
        <label>b562</label>
    </ligand>
    <ligandPart>
        <name>Fe</name>
        <dbReference type="ChEBI" id="CHEBI:18248"/>
    </ligandPart>
</feature>
<dbReference type="InterPro" id="IPR016174">
    <property type="entry name" value="Di-haem_cyt_TM"/>
</dbReference>
<protein>
    <recommendedName>
        <fullName evidence="3 18">Cytochrome b</fullName>
    </recommendedName>
</protein>
<dbReference type="PIRSF" id="PIRSF038885">
    <property type="entry name" value="COB"/>
    <property type="match status" value="1"/>
</dbReference>
<evidence type="ECO:0000256" key="4">
    <source>
        <dbReference type="ARBA" id="ARBA00022448"/>
    </source>
</evidence>
<evidence type="ECO:0000256" key="2">
    <source>
        <dbReference type="ARBA" id="ARBA00004448"/>
    </source>
</evidence>
<dbReference type="EMBL" id="KM083123">
    <property type="protein sequence ID" value="AIN75493.1"/>
    <property type="molecule type" value="Genomic_DNA"/>
</dbReference>
<dbReference type="GO" id="GO:0045275">
    <property type="term" value="C:respiratory chain complex III"/>
    <property type="evidence" value="ECO:0007669"/>
    <property type="project" value="InterPro"/>
</dbReference>
<feature type="transmembrane region" description="Helical" evidence="18">
    <location>
        <begin position="350"/>
        <end position="367"/>
    </location>
</feature>
<comment type="subcellular location">
    <subcellularLocation>
        <location evidence="2">Mitochondrion inner membrane</location>
        <topology evidence="2">Multi-pass membrane protein</topology>
    </subcellularLocation>
</comment>
<evidence type="ECO:0000256" key="6">
    <source>
        <dbReference type="ARBA" id="ARBA00022660"/>
    </source>
</evidence>
<keyword evidence="10 18" id="KW-0249">Electron transport</keyword>
<dbReference type="GO" id="GO:0016491">
    <property type="term" value="F:oxidoreductase activity"/>
    <property type="evidence" value="ECO:0007669"/>
    <property type="project" value="UniProtKB-UniRule"/>
</dbReference>
<dbReference type="InterPro" id="IPR048259">
    <property type="entry name" value="Cytochrome_b_N_euk/bac"/>
</dbReference>
<evidence type="ECO:0000256" key="1">
    <source>
        <dbReference type="ARBA" id="ARBA00002566"/>
    </source>
</evidence>
<feature type="transmembrane region" description="Helical" evidence="18">
    <location>
        <begin position="172"/>
        <end position="193"/>
    </location>
</feature>
<evidence type="ECO:0000256" key="11">
    <source>
        <dbReference type="ARBA" id="ARBA00022989"/>
    </source>
</evidence>
<dbReference type="SUPFAM" id="SSF81648">
    <property type="entry name" value="a domain/subunit of cytochrome bc1 complex (Ubiquinol-cytochrome c reductase)"/>
    <property type="match status" value="1"/>
</dbReference>
<evidence type="ECO:0000256" key="18">
    <source>
        <dbReference type="RuleBase" id="RU362117"/>
    </source>
</evidence>
<keyword evidence="7 18" id="KW-0812">Transmembrane</keyword>
<evidence type="ECO:0000256" key="5">
    <source>
        <dbReference type="ARBA" id="ARBA00022617"/>
    </source>
</evidence>
<keyword evidence="12 17" id="KW-0408">Iron</keyword>
<dbReference type="InterPro" id="IPR005797">
    <property type="entry name" value="Cyt_b/b6_N"/>
</dbReference>
<accession>A0A0U1XE42</accession>
<dbReference type="GO" id="GO:0046872">
    <property type="term" value="F:metal ion binding"/>
    <property type="evidence" value="ECO:0007669"/>
    <property type="project" value="UniProtKB-UniRule"/>
</dbReference>
<proteinExistence type="inferred from homology"/>
<evidence type="ECO:0000256" key="10">
    <source>
        <dbReference type="ARBA" id="ARBA00022982"/>
    </source>
</evidence>
<dbReference type="CDD" id="cd00290">
    <property type="entry name" value="cytochrome_b_C"/>
    <property type="match status" value="1"/>
</dbReference>
<feature type="transmembrane region" description="Helical" evidence="18">
    <location>
        <begin position="266"/>
        <end position="298"/>
    </location>
</feature>
<geneLocation type="mitochondrion" evidence="21"/>
<dbReference type="AlphaFoldDB" id="A0A0U1XE42"/>
<keyword evidence="8 17" id="KW-0479">Metal-binding</keyword>
<evidence type="ECO:0000256" key="12">
    <source>
        <dbReference type="ARBA" id="ARBA00023004"/>
    </source>
</evidence>
<evidence type="ECO:0000256" key="8">
    <source>
        <dbReference type="ARBA" id="ARBA00022723"/>
    </source>
</evidence>
<name>A0A0U1XE42_MASKI</name>
<reference evidence="21" key="1">
    <citation type="journal article" date="2014" name="Mitochondrial DNA">
        <title>The complete mitochondrial genome of Chinese land snail Mastigeulota kiangsinensis (Gastropoda: Pulmonata: Bradybaenidae).</title>
        <authorList>
            <person name="Deng P.J."/>
            <person name="Wang W.M."/>
            <person name="Huang X.C."/>
            <person name="Wu X.P."/>
            <person name="Xie G.L."/>
            <person name="Ouyang S."/>
        </authorList>
    </citation>
    <scope>NUCLEOTIDE SEQUENCE</scope>
</reference>
<evidence type="ECO:0000259" key="20">
    <source>
        <dbReference type="PROSITE" id="PS51003"/>
    </source>
</evidence>
<keyword evidence="4 18" id="KW-0813">Transport</keyword>
<organism evidence="21">
    <name type="scientific">Mastigeulota kiangsinensis</name>
    <name type="common">Chinese land snail</name>
    <dbReference type="NCBI Taxonomy" id="1544384"/>
    <lineage>
        <taxon>Eukaryota</taxon>
        <taxon>Metazoa</taxon>
        <taxon>Spiralia</taxon>
        <taxon>Lophotrochozoa</taxon>
        <taxon>Mollusca</taxon>
        <taxon>Gastropoda</taxon>
        <taxon>Heterobranchia</taxon>
        <taxon>Euthyneura</taxon>
        <taxon>Panpulmonata</taxon>
        <taxon>Eupulmonata</taxon>
        <taxon>Stylommatophora</taxon>
        <taxon>Helicina</taxon>
        <taxon>Camaenoidea</taxon>
        <taxon>Camaenidae</taxon>
        <taxon>Mastigeulota</taxon>
    </lineage>
</organism>
<feature type="transmembrane region" description="Helical" evidence="18">
    <location>
        <begin position="318"/>
        <end position="338"/>
    </location>
</feature>
<evidence type="ECO:0000259" key="19">
    <source>
        <dbReference type="PROSITE" id="PS51002"/>
    </source>
</evidence>
<feature type="binding site" description="axial binding residue" evidence="17">
    <location>
        <position position="190"/>
    </location>
    <ligand>
        <name>heme b</name>
        <dbReference type="ChEBI" id="CHEBI:60344"/>
        <label>b566</label>
    </ligand>
    <ligandPart>
        <name>Fe</name>
        <dbReference type="ChEBI" id="CHEBI:18248"/>
    </ligandPart>
</feature>
<keyword evidence="11 18" id="KW-1133">Transmembrane helix</keyword>
<evidence type="ECO:0000256" key="9">
    <source>
        <dbReference type="ARBA" id="ARBA00022792"/>
    </source>
</evidence>
<keyword evidence="9" id="KW-0999">Mitochondrion inner membrane</keyword>
<dbReference type="PROSITE" id="PS51003">
    <property type="entry name" value="CYTB_CTER"/>
    <property type="match status" value="1"/>
</dbReference>
<feature type="domain" description="Cytochrome b/b6 N-terminal region profile" evidence="19">
    <location>
        <begin position="1"/>
        <end position="203"/>
    </location>
</feature>
<keyword evidence="13" id="KW-0830">Ubiquinone</keyword>
<keyword evidence="6 18" id="KW-0679">Respiratory chain</keyword>
<evidence type="ECO:0000313" key="21">
    <source>
        <dbReference type="EMBL" id="AIN75493.1"/>
    </source>
</evidence>
<dbReference type="Pfam" id="PF00033">
    <property type="entry name" value="Cytochrome_B"/>
    <property type="match status" value="1"/>
</dbReference>
<dbReference type="SUPFAM" id="SSF81342">
    <property type="entry name" value="Transmembrane di-heme cytochromes"/>
    <property type="match status" value="1"/>
</dbReference>
<feature type="transmembrane region" description="Helical" evidence="18">
    <location>
        <begin position="21"/>
        <end position="50"/>
    </location>
</feature>
<dbReference type="CTD" id="4519"/>
<evidence type="ECO:0000256" key="3">
    <source>
        <dbReference type="ARBA" id="ARBA00013531"/>
    </source>
</evidence>
<dbReference type="PANTHER" id="PTHR19271">
    <property type="entry name" value="CYTOCHROME B"/>
    <property type="match status" value="1"/>
</dbReference>
<evidence type="ECO:0000256" key="13">
    <source>
        <dbReference type="ARBA" id="ARBA00023075"/>
    </source>
</evidence>
<comment type="function">
    <text evidence="1 18">Component of the ubiquinol-cytochrome c reductase complex (complex III or cytochrome b-c1 complex) that is part of the mitochondrial respiratory chain. The b-c1 complex mediates electron transfer from ubiquinol to cytochrome c. Contributes to the generation of a proton gradient across the mitochondrial membrane that is then used for ATP synthesis.</text>
</comment>
<dbReference type="Gene3D" id="1.20.810.10">
    <property type="entry name" value="Cytochrome Bc1 Complex, Chain C"/>
    <property type="match status" value="1"/>
</dbReference>
<keyword evidence="15 18" id="KW-0472">Membrane</keyword>
<feature type="domain" description="Cytochrome b/b6 C-terminal region profile" evidence="20">
    <location>
        <begin position="204"/>
        <end position="374"/>
    </location>
</feature>
<evidence type="ECO:0000256" key="15">
    <source>
        <dbReference type="ARBA" id="ARBA00023136"/>
    </source>
</evidence>
<feature type="transmembrane region" description="Helical" evidence="18">
    <location>
        <begin position="134"/>
        <end position="160"/>
    </location>
</feature>
<gene>
    <name evidence="21" type="primary">cytb</name>
</gene>
<dbReference type="InterPro" id="IPR027387">
    <property type="entry name" value="Cytb/b6-like_sf"/>
</dbReference>
<dbReference type="PANTHER" id="PTHR19271:SF16">
    <property type="entry name" value="CYTOCHROME B"/>
    <property type="match status" value="1"/>
</dbReference>
<dbReference type="GeneID" id="20465921"/>
<dbReference type="GO" id="GO:0008121">
    <property type="term" value="F:quinol-cytochrome-c reductase activity"/>
    <property type="evidence" value="ECO:0007669"/>
    <property type="project" value="InterPro"/>
</dbReference>
<comment type="cofactor">
    <cofactor evidence="17">
        <name>heme</name>
        <dbReference type="ChEBI" id="CHEBI:30413"/>
    </cofactor>
    <text evidence="17">Binds 2 heme groups non-covalently.</text>
</comment>
<dbReference type="InterPro" id="IPR005798">
    <property type="entry name" value="Cyt_b/b6_C"/>
</dbReference>
<keyword evidence="14 18" id="KW-0496">Mitochondrion</keyword>
<feature type="binding site" description="axial binding residue" evidence="17">
    <location>
        <position position="76"/>
    </location>
    <ligand>
        <name>heme b</name>
        <dbReference type="ChEBI" id="CHEBI:60344"/>
        <label>b562</label>
    </ligand>
    <ligandPart>
        <name>Fe</name>
        <dbReference type="ChEBI" id="CHEBI:18248"/>
    </ligandPart>
</feature>
<evidence type="ECO:0000256" key="7">
    <source>
        <dbReference type="ARBA" id="ARBA00022692"/>
    </source>
</evidence>
<dbReference type="GO" id="GO:0006122">
    <property type="term" value="P:mitochondrial electron transport, ubiquinol to cytochrome c"/>
    <property type="evidence" value="ECO:0007669"/>
    <property type="project" value="TreeGrafter"/>
</dbReference>
<dbReference type="RefSeq" id="YP_009059490.1">
    <property type="nucleotide sequence ID" value="NC_024935.1"/>
</dbReference>
<dbReference type="GO" id="GO:0005743">
    <property type="term" value="C:mitochondrial inner membrane"/>
    <property type="evidence" value="ECO:0007669"/>
    <property type="project" value="UniProtKB-SubCell"/>
</dbReference>
<dbReference type="Pfam" id="PF00032">
    <property type="entry name" value="Cytochrom_B_C"/>
    <property type="match status" value="1"/>
</dbReference>
<evidence type="ECO:0000256" key="17">
    <source>
        <dbReference type="PIRSR" id="PIRSR038885-2"/>
    </source>
</evidence>
<feature type="binding site" evidence="16">
    <location>
        <position position="195"/>
    </location>
    <ligand>
        <name>a ubiquinone</name>
        <dbReference type="ChEBI" id="CHEBI:16389"/>
    </ligand>
</feature>
<dbReference type="InterPro" id="IPR036150">
    <property type="entry name" value="Cyt_b/b6_C_sf"/>
</dbReference>
<keyword evidence="5 17" id="KW-0349">Heme</keyword>